<sequence>MLFSKALFVLWNCRPCVPLSVLHEKSRCHCKYFLSVRHSQIYHTF</sequence>
<protein>
    <submittedName>
        <fullName evidence="1">Uncharacterized protein</fullName>
    </submittedName>
</protein>
<dbReference type="Proteomes" id="UP000474104">
    <property type="component" value="Unassembled WGS sequence"/>
</dbReference>
<evidence type="ECO:0000313" key="1">
    <source>
        <dbReference type="EMBL" id="NDO68492.1"/>
    </source>
</evidence>
<organism evidence="1 2">
    <name type="scientific">Schaedlerella arabinosiphila</name>
    <dbReference type="NCBI Taxonomy" id="2044587"/>
    <lineage>
        <taxon>Bacteria</taxon>
        <taxon>Bacillati</taxon>
        <taxon>Bacillota</taxon>
        <taxon>Clostridia</taxon>
        <taxon>Lachnospirales</taxon>
        <taxon>Lachnospiraceae</taxon>
        <taxon>Schaedlerella</taxon>
    </lineage>
</organism>
<comment type="caution">
    <text evidence="1">The sequence shown here is derived from an EMBL/GenBank/DDBJ whole genome shotgun (WGS) entry which is preliminary data.</text>
</comment>
<name>A0A9X5C653_9FIRM</name>
<reference evidence="1 2" key="1">
    <citation type="submission" date="2019-07" db="EMBL/GenBank/DDBJ databases">
        <title>Draft genome sequences of 15 bacterial species constituting the stable defined intestinal microbiota of the GM15 gnotobiotic mouse model.</title>
        <authorList>
            <person name="Elie C."/>
            <person name="Mathieu A."/>
            <person name="Saliou A."/>
            <person name="Darnaud M."/>
            <person name="Leulier F."/>
            <person name="Tamellini A."/>
        </authorList>
    </citation>
    <scope>NUCLEOTIDE SEQUENCE [LARGE SCALE GENOMIC DNA]</scope>
    <source>
        <strain evidence="2">ASF 502</strain>
    </source>
</reference>
<gene>
    <name evidence="1" type="ORF">FMM80_07245</name>
</gene>
<proteinExistence type="predicted"/>
<accession>A0A9X5C653</accession>
<evidence type="ECO:0000313" key="2">
    <source>
        <dbReference type="Proteomes" id="UP000474104"/>
    </source>
</evidence>
<dbReference type="EMBL" id="VIRB01000047">
    <property type="protein sequence ID" value="NDO68492.1"/>
    <property type="molecule type" value="Genomic_DNA"/>
</dbReference>
<dbReference type="AlphaFoldDB" id="A0A9X5C653"/>